<dbReference type="PANTHER" id="PTHR33420">
    <property type="entry name" value="FIMBRIAL SUBUNIT ELFA-RELATED"/>
    <property type="match status" value="1"/>
</dbReference>
<dbReference type="Gene3D" id="2.60.40.1090">
    <property type="entry name" value="Fimbrial-type adhesion domain"/>
    <property type="match status" value="1"/>
</dbReference>
<feature type="signal peptide" evidence="5">
    <location>
        <begin position="1"/>
        <end position="29"/>
    </location>
</feature>
<evidence type="ECO:0000313" key="7">
    <source>
        <dbReference type="EMBL" id="CAJ0822641.1"/>
    </source>
</evidence>
<dbReference type="SUPFAM" id="SSF49401">
    <property type="entry name" value="Bacterial adhesins"/>
    <property type="match status" value="1"/>
</dbReference>
<evidence type="ECO:0000256" key="3">
    <source>
        <dbReference type="ARBA" id="ARBA00022729"/>
    </source>
</evidence>
<accession>A0ABN9JSC0</accession>
<organism evidence="7 8">
    <name type="scientific">Ralstonia flaminis</name>
    <dbReference type="NCBI Taxonomy" id="3058597"/>
    <lineage>
        <taxon>Bacteria</taxon>
        <taxon>Pseudomonadati</taxon>
        <taxon>Pseudomonadota</taxon>
        <taxon>Betaproteobacteria</taxon>
        <taxon>Burkholderiales</taxon>
        <taxon>Burkholderiaceae</taxon>
        <taxon>Ralstonia</taxon>
    </lineage>
</organism>
<proteinExistence type="inferred from homology"/>
<dbReference type="InterPro" id="IPR008966">
    <property type="entry name" value="Adhesion_dom_sf"/>
</dbReference>
<dbReference type="Pfam" id="PF00419">
    <property type="entry name" value="Fimbrial"/>
    <property type="match status" value="1"/>
</dbReference>
<keyword evidence="3 5" id="KW-0732">Signal</keyword>
<evidence type="ECO:0000256" key="2">
    <source>
        <dbReference type="ARBA" id="ARBA00006671"/>
    </source>
</evidence>
<comment type="similarity">
    <text evidence="2">Belongs to the fimbrial protein family.</text>
</comment>
<gene>
    <name evidence="7" type="ORF">LMG18101_05109</name>
</gene>
<evidence type="ECO:0000256" key="1">
    <source>
        <dbReference type="ARBA" id="ARBA00004561"/>
    </source>
</evidence>
<evidence type="ECO:0000256" key="4">
    <source>
        <dbReference type="ARBA" id="ARBA00023263"/>
    </source>
</evidence>
<feature type="chain" id="PRO_5046492651" description="Fimbrial-type adhesion domain-containing protein" evidence="5">
    <location>
        <begin position="30"/>
        <end position="183"/>
    </location>
</feature>
<dbReference type="PANTHER" id="PTHR33420:SF12">
    <property type="entry name" value="FIMBRIN-LIKE PROTEIN FIMI-RELATED"/>
    <property type="match status" value="1"/>
</dbReference>
<keyword evidence="4" id="KW-0281">Fimbrium</keyword>
<dbReference type="InterPro" id="IPR000259">
    <property type="entry name" value="Adhesion_dom_fimbrial"/>
</dbReference>
<dbReference type="Proteomes" id="UP001189757">
    <property type="component" value="Unassembled WGS sequence"/>
</dbReference>
<evidence type="ECO:0000259" key="6">
    <source>
        <dbReference type="Pfam" id="PF00419"/>
    </source>
</evidence>
<name>A0ABN9JSC0_9RALS</name>
<evidence type="ECO:0000313" key="8">
    <source>
        <dbReference type="Proteomes" id="UP001189757"/>
    </source>
</evidence>
<feature type="domain" description="Fimbrial-type adhesion" evidence="6">
    <location>
        <begin position="36"/>
        <end position="182"/>
    </location>
</feature>
<protein>
    <recommendedName>
        <fullName evidence="6">Fimbrial-type adhesion domain-containing protein</fullName>
    </recommendedName>
</protein>
<dbReference type="InterPro" id="IPR050263">
    <property type="entry name" value="Bact_Fimbrial_Adh_Pro"/>
</dbReference>
<comment type="subcellular location">
    <subcellularLocation>
        <location evidence="1">Fimbrium</location>
    </subcellularLocation>
</comment>
<comment type="caution">
    <text evidence="7">The sequence shown here is derived from an EMBL/GenBank/DDBJ whole genome shotgun (WGS) entry which is preliminary data.</text>
</comment>
<reference evidence="7 8" key="1">
    <citation type="submission" date="2023-07" db="EMBL/GenBank/DDBJ databases">
        <authorList>
            <person name="Peeters C."/>
        </authorList>
    </citation>
    <scope>NUCLEOTIDE SEQUENCE [LARGE SCALE GENOMIC DNA]</scope>
    <source>
        <strain evidence="7 8">LMG 18101</strain>
    </source>
</reference>
<dbReference type="InterPro" id="IPR036937">
    <property type="entry name" value="Adhesion_dom_fimbrial_sf"/>
</dbReference>
<sequence length="183" mass="18002">MKIANHKRCLPHALAALLLIAGGATEALAQTSTVNVTGNITGECRITGGSSLTIPLGTVAASTFKAPGDFSATAGMQNITLTCTSSPGIKMTMTGTQHTGTANTTVLALTGSGTGIATGVGVQLLYSTATTGTPGTLLTRGTAVTIPTGATVTVRVGARYFATTAAPTAGAANATATLTFTIN</sequence>
<evidence type="ECO:0000256" key="5">
    <source>
        <dbReference type="SAM" id="SignalP"/>
    </source>
</evidence>
<dbReference type="RefSeq" id="WP_316682875.1">
    <property type="nucleotide sequence ID" value="NZ_CATZLL010000024.1"/>
</dbReference>
<dbReference type="EMBL" id="CATZLL010000024">
    <property type="protein sequence ID" value="CAJ0822641.1"/>
    <property type="molecule type" value="Genomic_DNA"/>
</dbReference>
<keyword evidence="8" id="KW-1185">Reference proteome</keyword>